<evidence type="ECO:0000256" key="10">
    <source>
        <dbReference type="ARBA" id="ARBA00047882"/>
    </source>
</evidence>
<evidence type="ECO:0000259" key="12">
    <source>
        <dbReference type="Pfam" id="PF00441"/>
    </source>
</evidence>
<dbReference type="GO" id="GO:0004466">
    <property type="term" value="F:long-chain fatty acyl-CoA dehydrogenase activity"/>
    <property type="evidence" value="ECO:0007669"/>
    <property type="project" value="UniProtKB-EC"/>
</dbReference>
<dbReference type="Pfam" id="PF00441">
    <property type="entry name" value="Acyl-CoA_dh_1"/>
    <property type="match status" value="1"/>
</dbReference>
<dbReference type="Pfam" id="PF02771">
    <property type="entry name" value="Acyl-CoA_dh_N"/>
    <property type="match status" value="1"/>
</dbReference>
<evidence type="ECO:0000256" key="5">
    <source>
        <dbReference type="ARBA" id="ARBA00012040"/>
    </source>
</evidence>
<dbReference type="SUPFAM" id="SSF47203">
    <property type="entry name" value="Acyl-CoA dehydrogenase C-terminal domain-like"/>
    <property type="match status" value="1"/>
</dbReference>
<dbReference type="GO" id="GO:0033539">
    <property type="term" value="P:fatty acid beta-oxidation using acyl-CoA dehydrogenase"/>
    <property type="evidence" value="ECO:0007669"/>
    <property type="project" value="InterPro"/>
</dbReference>
<dbReference type="EC" id="1.3.8.7" evidence="4"/>
<feature type="domain" description="Acyl-CoA dehydrogenase/oxidase N-terminal" evidence="13">
    <location>
        <begin position="79"/>
        <end position="165"/>
    </location>
</feature>
<dbReference type="EC" id="1.3.8.8" evidence="5"/>
<dbReference type="SUPFAM" id="SSF56645">
    <property type="entry name" value="Acyl-CoA dehydrogenase NM domain-like"/>
    <property type="match status" value="1"/>
</dbReference>
<dbReference type="GO" id="GO:0005739">
    <property type="term" value="C:mitochondrion"/>
    <property type="evidence" value="ECO:0007669"/>
    <property type="project" value="TreeGrafter"/>
</dbReference>
<organism evidence="15">
    <name type="scientific">viral metagenome</name>
    <dbReference type="NCBI Taxonomy" id="1070528"/>
    <lineage>
        <taxon>unclassified sequences</taxon>
        <taxon>metagenomes</taxon>
        <taxon>organismal metagenomes</taxon>
    </lineage>
</organism>
<reference evidence="15" key="1">
    <citation type="journal article" date="2020" name="Nature">
        <title>Giant virus diversity and host interactions through global metagenomics.</title>
        <authorList>
            <person name="Schulz F."/>
            <person name="Roux S."/>
            <person name="Paez-Espino D."/>
            <person name="Jungbluth S."/>
            <person name="Walsh D.A."/>
            <person name="Denef V.J."/>
            <person name="McMahon K.D."/>
            <person name="Konstantinidis K.T."/>
            <person name="Eloe-Fadrosh E.A."/>
            <person name="Kyrpides N.C."/>
            <person name="Woyke T."/>
        </authorList>
    </citation>
    <scope>NUCLEOTIDE SEQUENCE</scope>
    <source>
        <strain evidence="15">GVMAG-M-3300024252-29</strain>
    </source>
</reference>
<evidence type="ECO:0000256" key="9">
    <source>
        <dbReference type="ARBA" id="ARBA00023002"/>
    </source>
</evidence>
<keyword evidence="9" id="KW-0560">Oxidoreductase</keyword>
<dbReference type="PANTHER" id="PTHR48083:SF2">
    <property type="entry name" value="MEDIUM-CHAIN SPECIFIC ACYL-COA DEHYDROGENASE, MITOCHONDRIAL"/>
    <property type="match status" value="1"/>
</dbReference>
<dbReference type="InterPro" id="IPR009100">
    <property type="entry name" value="AcylCoA_DH/oxidase_NM_dom_sf"/>
</dbReference>
<dbReference type="GO" id="GO:0051793">
    <property type="term" value="P:medium-chain fatty acid catabolic process"/>
    <property type="evidence" value="ECO:0007669"/>
    <property type="project" value="TreeGrafter"/>
</dbReference>
<protein>
    <recommendedName>
        <fullName evidence="6">Acyl-coenzyme A dehydrogenase</fullName>
        <ecNumber evidence="4">1.3.8.7</ecNumber>
        <ecNumber evidence="5">1.3.8.8</ecNumber>
    </recommendedName>
</protein>
<comment type="catalytic activity">
    <reaction evidence="11">
        <text>a long-chain 2,3-saturated fatty acyl-CoA + oxidized [electron-transfer flavoprotein] + H(+) = a long-chain (2E)-enoyl-CoA + reduced [electron-transfer flavoprotein]</text>
        <dbReference type="Rhea" id="RHEA:17721"/>
        <dbReference type="Rhea" id="RHEA-COMP:10685"/>
        <dbReference type="Rhea" id="RHEA-COMP:10686"/>
        <dbReference type="ChEBI" id="CHEBI:15378"/>
        <dbReference type="ChEBI" id="CHEBI:57692"/>
        <dbReference type="ChEBI" id="CHEBI:58307"/>
        <dbReference type="ChEBI" id="CHEBI:83721"/>
        <dbReference type="ChEBI" id="CHEBI:83727"/>
        <dbReference type="EC" id="1.3.8.8"/>
    </reaction>
</comment>
<dbReference type="GO" id="GO:0050660">
    <property type="term" value="F:flavin adenine dinucleotide binding"/>
    <property type="evidence" value="ECO:0007669"/>
    <property type="project" value="InterPro"/>
</dbReference>
<feature type="domain" description="Acyl-CoA dehydrogenase C-terminal bacterial-type" evidence="14">
    <location>
        <begin position="442"/>
        <end position="572"/>
    </location>
</feature>
<dbReference type="InterPro" id="IPR015396">
    <property type="entry name" value="FadE_C"/>
</dbReference>
<proteinExistence type="inferred from homology"/>
<dbReference type="UniPathway" id="UPA00659"/>
<feature type="domain" description="Acyl-CoA dehydrogenase/oxidase C-terminal" evidence="12">
    <location>
        <begin position="287"/>
        <end position="434"/>
    </location>
</feature>
<accession>A0A6C0IMH3</accession>
<comment type="cofactor">
    <cofactor evidence="1">
        <name>FAD</name>
        <dbReference type="ChEBI" id="CHEBI:57692"/>
    </cofactor>
</comment>
<sequence length="670" mass="75347">MLTSIQRRIFNRIKKIIPPITETEKIALNCGTVSMDRDIFQGKVNHKDYKYPRLRKRVFSQIELEELASKFPSQQIYPDKNNVCKKTLTYLGENGYFALGIDKEYEGKRTTIEEMSEMLTYITSVSPSLGVVVMVPNSLGPAELIHEYGTDLQKKLYLPQLATGECIPCFGLTGPNNGSDATGQIDMGRVCKTETGSTVIRVTLNKRYITLAPVSNLIGLAFSVEDPDNILDNKLSGVTVALVEKGHPGLEQSYYHNPLDTGFPNGTIQGTIDIDISQVIGGQDNIGKGWKMLMECLAAGRGICLPATANASSKVSTLAMMLYTQHRVQFKRPLIQMEGVRNKLANMIYNTWIIHASVYVTNKILDSGERPSVISAIMKEQSTERGRQVVNDAMDIYGGSGICKGDNNMIEKFYKNVPIGITVEGSNVLTRNLIIFGQGLNKSHPHISDILHSITENDLKSFNTHFAKIVGHSLNLYLKSWFEMFTTKSILERQTTYFACLSNVIALKGGALKREQSISADMAGILSNLYLAHCVEIYHKNVRISSVLTQCVTEKLANENRDLFNRVITNLPFYMKFPVMFIRENKYEDYNTNKIIVDEAVKNPSVDEVFRENIYLDKALMNLVNLNSLDKGTDKYKEVYNEVIQVGKYPIKQTSTPRYSADKQQWELIY</sequence>
<evidence type="ECO:0000256" key="8">
    <source>
        <dbReference type="ARBA" id="ARBA00022827"/>
    </source>
</evidence>
<evidence type="ECO:0000256" key="7">
    <source>
        <dbReference type="ARBA" id="ARBA00022630"/>
    </source>
</evidence>
<dbReference type="InterPro" id="IPR050741">
    <property type="entry name" value="Acyl-CoA_dehydrogenase"/>
</dbReference>
<name>A0A6C0IMH3_9ZZZZ</name>
<dbReference type="Gene3D" id="1.20.140.10">
    <property type="entry name" value="Butyryl-CoA Dehydrogenase, subunit A, domain 3"/>
    <property type="match status" value="1"/>
</dbReference>
<dbReference type="Gene3D" id="2.40.110.10">
    <property type="entry name" value="Butyryl-CoA Dehydrogenase, subunit A, domain 2"/>
    <property type="match status" value="1"/>
</dbReference>
<dbReference type="AlphaFoldDB" id="A0A6C0IMH3"/>
<dbReference type="PANTHER" id="PTHR48083">
    <property type="entry name" value="MEDIUM-CHAIN SPECIFIC ACYL-COA DEHYDROGENASE, MITOCHONDRIAL-RELATED"/>
    <property type="match status" value="1"/>
</dbReference>
<evidence type="ECO:0000256" key="2">
    <source>
        <dbReference type="ARBA" id="ARBA00005005"/>
    </source>
</evidence>
<evidence type="ECO:0000259" key="13">
    <source>
        <dbReference type="Pfam" id="PF02771"/>
    </source>
</evidence>
<dbReference type="InterPro" id="IPR046373">
    <property type="entry name" value="Acyl-CoA_Oxase/DH_mid-dom_sf"/>
</dbReference>
<dbReference type="Gene3D" id="1.10.540.10">
    <property type="entry name" value="Acyl-CoA dehydrogenase/oxidase, N-terminal domain"/>
    <property type="match status" value="1"/>
</dbReference>
<keyword evidence="7" id="KW-0285">Flavoprotein</keyword>
<comment type="similarity">
    <text evidence="3">Belongs to the acyl-CoA dehydrogenase family.</text>
</comment>
<evidence type="ECO:0000256" key="4">
    <source>
        <dbReference type="ARBA" id="ARBA00012033"/>
    </source>
</evidence>
<evidence type="ECO:0000256" key="11">
    <source>
        <dbReference type="ARBA" id="ARBA00049247"/>
    </source>
</evidence>
<keyword evidence="8" id="KW-0274">FAD</keyword>
<dbReference type="GO" id="GO:0070991">
    <property type="term" value="F:medium-chain fatty acyl-CoA dehydrogenase activity"/>
    <property type="evidence" value="ECO:0007669"/>
    <property type="project" value="UniProtKB-EC"/>
</dbReference>
<evidence type="ECO:0000313" key="15">
    <source>
        <dbReference type="EMBL" id="QHT93636.1"/>
    </source>
</evidence>
<dbReference type="InterPro" id="IPR037069">
    <property type="entry name" value="AcylCoA_DH/ox_N_sf"/>
</dbReference>
<dbReference type="Pfam" id="PF09317">
    <property type="entry name" value="ACDH_C"/>
    <property type="match status" value="1"/>
</dbReference>
<evidence type="ECO:0000256" key="3">
    <source>
        <dbReference type="ARBA" id="ARBA00009347"/>
    </source>
</evidence>
<comment type="catalytic activity">
    <reaction evidence="10">
        <text>a medium-chain 2,3-saturated fatty acyl-CoA + oxidized [electron-transfer flavoprotein] + H(+) = a medium-chain (2E)-enoyl-CoA + reduced [electron-transfer flavoprotein]</text>
        <dbReference type="Rhea" id="RHEA:14477"/>
        <dbReference type="Rhea" id="RHEA-COMP:10685"/>
        <dbReference type="Rhea" id="RHEA-COMP:10686"/>
        <dbReference type="ChEBI" id="CHEBI:15378"/>
        <dbReference type="ChEBI" id="CHEBI:57692"/>
        <dbReference type="ChEBI" id="CHEBI:58307"/>
        <dbReference type="ChEBI" id="CHEBI:83723"/>
        <dbReference type="ChEBI" id="CHEBI:83726"/>
        <dbReference type="EC" id="1.3.8.7"/>
    </reaction>
</comment>
<evidence type="ECO:0000256" key="1">
    <source>
        <dbReference type="ARBA" id="ARBA00001974"/>
    </source>
</evidence>
<dbReference type="InterPro" id="IPR009075">
    <property type="entry name" value="AcylCo_DH/oxidase_C"/>
</dbReference>
<dbReference type="InterPro" id="IPR013786">
    <property type="entry name" value="AcylCoA_DH/ox_N"/>
</dbReference>
<evidence type="ECO:0000256" key="6">
    <source>
        <dbReference type="ARBA" id="ARBA00020144"/>
    </source>
</evidence>
<comment type="pathway">
    <text evidence="2">Lipid metabolism; fatty acid beta-oxidation.</text>
</comment>
<evidence type="ECO:0000259" key="14">
    <source>
        <dbReference type="Pfam" id="PF09317"/>
    </source>
</evidence>
<dbReference type="EMBL" id="MN740209">
    <property type="protein sequence ID" value="QHT93636.1"/>
    <property type="molecule type" value="Genomic_DNA"/>
</dbReference>
<dbReference type="InterPro" id="IPR036250">
    <property type="entry name" value="AcylCo_DH-like_C"/>
</dbReference>